<evidence type="ECO:0000313" key="2">
    <source>
        <dbReference type="EMBL" id="TWW74187.1"/>
    </source>
</evidence>
<proteinExistence type="predicted"/>
<reference evidence="2 3" key="1">
    <citation type="submission" date="2019-04" db="EMBL/GenBank/DDBJ databases">
        <title>Chromosome genome assembly for Takifugu flavidus.</title>
        <authorList>
            <person name="Xiao S."/>
        </authorList>
    </citation>
    <scope>NUCLEOTIDE SEQUENCE [LARGE SCALE GENOMIC DNA]</scope>
    <source>
        <strain evidence="2">HTHZ2018</strain>
        <tissue evidence="2">Muscle</tissue>
    </source>
</reference>
<feature type="region of interest" description="Disordered" evidence="1">
    <location>
        <begin position="23"/>
        <end position="51"/>
    </location>
</feature>
<evidence type="ECO:0000256" key="1">
    <source>
        <dbReference type="SAM" id="MobiDB-lite"/>
    </source>
</evidence>
<gene>
    <name evidence="2" type="ORF">D4764_14G0001880</name>
</gene>
<dbReference type="Proteomes" id="UP000324091">
    <property type="component" value="Chromosome 14"/>
</dbReference>
<dbReference type="EMBL" id="RHFK02000006">
    <property type="protein sequence ID" value="TWW74187.1"/>
    <property type="molecule type" value="Genomic_DNA"/>
</dbReference>
<comment type="caution">
    <text evidence="2">The sequence shown here is derived from an EMBL/GenBank/DDBJ whole genome shotgun (WGS) entry which is preliminary data.</text>
</comment>
<evidence type="ECO:0000313" key="3">
    <source>
        <dbReference type="Proteomes" id="UP000324091"/>
    </source>
</evidence>
<name>A0A5C6P7N6_9TELE</name>
<feature type="compositionally biased region" description="Acidic residues" evidence="1">
    <location>
        <begin position="23"/>
        <end position="37"/>
    </location>
</feature>
<organism evidence="2 3">
    <name type="scientific">Takifugu flavidus</name>
    <name type="common">sansaifugu</name>
    <dbReference type="NCBI Taxonomy" id="433684"/>
    <lineage>
        <taxon>Eukaryota</taxon>
        <taxon>Metazoa</taxon>
        <taxon>Chordata</taxon>
        <taxon>Craniata</taxon>
        <taxon>Vertebrata</taxon>
        <taxon>Euteleostomi</taxon>
        <taxon>Actinopterygii</taxon>
        <taxon>Neopterygii</taxon>
        <taxon>Teleostei</taxon>
        <taxon>Neoteleostei</taxon>
        <taxon>Acanthomorphata</taxon>
        <taxon>Eupercaria</taxon>
        <taxon>Tetraodontiformes</taxon>
        <taxon>Tetradontoidea</taxon>
        <taxon>Tetraodontidae</taxon>
        <taxon>Takifugu</taxon>
    </lineage>
</organism>
<protein>
    <submittedName>
        <fullName evidence="2">Uncharacterized protein</fullName>
    </submittedName>
</protein>
<sequence length="134" mass="14372">MIRRARLMETDVTKLLGSFNSDTEEDDLMGFSQDDESSGSGSREDNHRDGCSTSALVAHSNISSTTEAAPGPYRTAGAGVVLALVPPPLSLTLHQVYLGLNMGSLTQKMNGSSPRLRQRGMGAEWRACHLLPDP</sequence>
<dbReference type="AlphaFoldDB" id="A0A5C6P7N6"/>
<keyword evidence="3" id="KW-1185">Reference proteome</keyword>
<accession>A0A5C6P7N6</accession>